<feature type="transmembrane region" description="Helical" evidence="1">
    <location>
        <begin position="21"/>
        <end position="40"/>
    </location>
</feature>
<dbReference type="EMBL" id="FQWO01000011">
    <property type="protein sequence ID" value="SHH35478.1"/>
    <property type="molecule type" value="Genomic_DNA"/>
</dbReference>
<proteinExistence type="predicted"/>
<evidence type="ECO:0000313" key="3">
    <source>
        <dbReference type="EMBL" id="SHH35478.1"/>
    </source>
</evidence>
<dbReference type="EMBL" id="PVUB01000009">
    <property type="protein sequence ID" value="PRZ21267.1"/>
    <property type="molecule type" value="Genomic_DNA"/>
</dbReference>
<dbReference type="OrthoDB" id="679091at2"/>
<reference evidence="4" key="2">
    <citation type="submission" date="2016-11" db="EMBL/GenBank/DDBJ databases">
        <authorList>
            <person name="Varghese N."/>
            <person name="Submissions S."/>
        </authorList>
    </citation>
    <scope>NUCLEOTIDE SEQUENCE [LARGE SCALE GENOMIC DNA]</scope>
    <source>
        <strain evidence="4">DSM 19729</strain>
    </source>
</reference>
<reference evidence="2 5" key="3">
    <citation type="submission" date="2018-03" db="EMBL/GenBank/DDBJ databases">
        <title>Genomic Encyclopedia of Archaeal and Bacterial Type Strains, Phase II (KMG-II): from individual species to whole genera.</title>
        <authorList>
            <person name="Goeker M."/>
        </authorList>
    </citation>
    <scope>NUCLEOTIDE SEQUENCE [LARGE SCALE GENOMIC DNA]</scope>
    <source>
        <strain evidence="2 5">DSM 17797</strain>
    </source>
</reference>
<keyword evidence="5" id="KW-1185">Reference proteome</keyword>
<keyword evidence="1" id="KW-0812">Transmembrane</keyword>
<accession>A0A1M5SB05</accession>
<keyword evidence="1" id="KW-0472">Membrane</keyword>
<evidence type="ECO:0000313" key="2">
    <source>
        <dbReference type="EMBL" id="PRZ21267.1"/>
    </source>
</evidence>
<name>A0A1M5SB05_9FLAO</name>
<evidence type="ECO:0000256" key="1">
    <source>
        <dbReference type="SAM" id="Phobius"/>
    </source>
</evidence>
<dbReference type="RefSeq" id="WP_072945276.1">
    <property type="nucleotide sequence ID" value="NZ_FQWO01000011.1"/>
</dbReference>
<organism evidence="3 4">
    <name type="scientific">Flavobacterium granuli</name>
    <dbReference type="NCBI Taxonomy" id="280093"/>
    <lineage>
        <taxon>Bacteria</taxon>
        <taxon>Pseudomonadati</taxon>
        <taxon>Bacteroidota</taxon>
        <taxon>Flavobacteriia</taxon>
        <taxon>Flavobacteriales</taxon>
        <taxon>Flavobacteriaceae</taxon>
        <taxon>Flavobacterium</taxon>
    </lineage>
</organism>
<protein>
    <submittedName>
        <fullName evidence="3">Uncharacterized protein</fullName>
    </submittedName>
</protein>
<keyword evidence="1" id="KW-1133">Transmembrane helix</keyword>
<gene>
    <name evidence="2" type="ORF">BC624_109120</name>
    <name evidence="3" type="ORF">SAMN05443373_111120</name>
</gene>
<reference evidence="3" key="1">
    <citation type="submission" date="2016-11" db="EMBL/GenBank/DDBJ databases">
        <authorList>
            <person name="Jaros S."/>
            <person name="Januszkiewicz K."/>
            <person name="Wedrychowicz H."/>
        </authorList>
    </citation>
    <scope>NUCLEOTIDE SEQUENCE [LARGE SCALE GENOMIC DNA]</scope>
    <source>
        <strain evidence="3">DSM 19729</strain>
    </source>
</reference>
<evidence type="ECO:0000313" key="4">
    <source>
        <dbReference type="Proteomes" id="UP000184384"/>
    </source>
</evidence>
<feature type="transmembrane region" description="Helical" evidence="1">
    <location>
        <begin position="46"/>
        <end position="65"/>
    </location>
</feature>
<dbReference type="Proteomes" id="UP000184384">
    <property type="component" value="Unassembled WGS sequence"/>
</dbReference>
<evidence type="ECO:0000313" key="5">
    <source>
        <dbReference type="Proteomes" id="UP000237771"/>
    </source>
</evidence>
<dbReference type="Proteomes" id="UP000237771">
    <property type="component" value="Unassembled WGS sequence"/>
</dbReference>
<dbReference type="STRING" id="280093.SAMN05443373_111120"/>
<sequence>MNVVERAKAPTPKFFKILRTVGLTLLAISGSVIAAPIVLPATVVTVAGYLAVAGGVISAISQITVDDKAQKEQENQNKARDGD</sequence>
<dbReference type="AlphaFoldDB" id="A0A1M5SB05"/>